<keyword evidence="7" id="KW-1185">Reference proteome</keyword>
<accession>A0A1I3IG47</accession>
<dbReference type="AlphaFoldDB" id="A0A1I3IG47"/>
<evidence type="ECO:0000313" key="6">
    <source>
        <dbReference type="EMBL" id="SFI47015.1"/>
    </source>
</evidence>
<keyword evidence="2 6" id="KW-0808">Transferase</keyword>
<dbReference type="Gene3D" id="3.40.50.2000">
    <property type="entry name" value="Glycogen Phosphorylase B"/>
    <property type="match status" value="2"/>
</dbReference>
<keyword evidence="1" id="KW-0328">Glycosyltransferase</keyword>
<dbReference type="InterPro" id="IPR002201">
    <property type="entry name" value="Glyco_trans_9"/>
</dbReference>
<name>A0A1I3IG47_9GAMM</name>
<reference evidence="7" key="1">
    <citation type="submission" date="2016-10" db="EMBL/GenBank/DDBJ databases">
        <authorList>
            <person name="Varghese N."/>
            <person name="Submissions S."/>
        </authorList>
    </citation>
    <scope>NUCLEOTIDE SEQUENCE [LARGE SCALE GENOMIC DNA]</scope>
    <source>
        <strain evidence="7">LMG 22563</strain>
    </source>
</reference>
<dbReference type="InterPro" id="IPR051199">
    <property type="entry name" value="LPS_LOS_Heptosyltrfase"/>
</dbReference>
<evidence type="ECO:0000256" key="5">
    <source>
        <dbReference type="ARBA" id="ARBA00047503"/>
    </source>
</evidence>
<dbReference type="FunFam" id="3.40.50.2000:FF:000022">
    <property type="entry name" value="ADP-heptose--LPS heptosyltransferase II"/>
    <property type="match status" value="1"/>
</dbReference>
<dbReference type="Proteomes" id="UP000183018">
    <property type="component" value="Unassembled WGS sequence"/>
</dbReference>
<dbReference type="GO" id="GO:0005829">
    <property type="term" value="C:cytosol"/>
    <property type="evidence" value="ECO:0007669"/>
    <property type="project" value="TreeGrafter"/>
</dbReference>
<evidence type="ECO:0000313" key="7">
    <source>
        <dbReference type="Proteomes" id="UP000183018"/>
    </source>
</evidence>
<evidence type="ECO:0000256" key="4">
    <source>
        <dbReference type="ARBA" id="ARBA00044042"/>
    </source>
</evidence>
<dbReference type="NCBIfam" id="TIGR02195">
    <property type="entry name" value="heptsyl_trn_II"/>
    <property type="match status" value="1"/>
</dbReference>
<proteinExistence type="inferred from homology"/>
<sequence length="360" mass="39931">MAARPPSDFSSETERMNILIIGPSWVGDMVMAQTLFQCLKKRHPDCAIDVLAPDWSRPILERMPEVRQALSFPLGHGVLELATRRRIGKSLAGRYDQAILLPNSMKSALVPFFAGIPLRTGWKGEMRYGLLNDVRKLDKDRYPLMIERFMALAYPAGAELPQPYPRPSLQIDPATRDAALAHFGLTLDRPVLALCPGAEFGEAKRWPSEHYAKVAEAKIREGWQVWLFGSKKDHPVGEDIRSRLIPGLREEAVNLSGETSLAQAIDLLSCAASVVSNDSGLMHVAAALNRPLVAVYGSTSPQFTPPLAEQVEIIRLGIECSPCFERTCRFGHYNCLVQLQPRVAMDALQRLAVEPVEVMP</sequence>
<evidence type="ECO:0000256" key="3">
    <source>
        <dbReference type="ARBA" id="ARBA00043995"/>
    </source>
</evidence>
<dbReference type="CDD" id="cd03789">
    <property type="entry name" value="GT9_LPS_heptosyltransferase"/>
    <property type="match status" value="1"/>
</dbReference>
<dbReference type="FunFam" id="3.40.50.2000:FF:000023">
    <property type="entry name" value="ADP-heptose--LPS heptosyltransferase II"/>
    <property type="match status" value="1"/>
</dbReference>
<organism evidence="6 7">
    <name type="scientific">Phytopseudomonas argentinensis</name>
    <dbReference type="NCBI Taxonomy" id="289370"/>
    <lineage>
        <taxon>Bacteria</taxon>
        <taxon>Pseudomonadati</taxon>
        <taxon>Pseudomonadota</taxon>
        <taxon>Gammaproteobacteria</taxon>
        <taxon>Pseudomonadales</taxon>
        <taxon>Pseudomonadaceae</taxon>
        <taxon>Phytopseudomonas</taxon>
    </lineage>
</organism>
<gene>
    <name evidence="6" type="ORF">SAMN05216602_1704</name>
</gene>
<dbReference type="PANTHER" id="PTHR30160">
    <property type="entry name" value="TETRAACYLDISACCHARIDE 4'-KINASE-RELATED"/>
    <property type="match status" value="1"/>
</dbReference>
<dbReference type="EC" id="2.4.99.24" evidence="4"/>
<evidence type="ECO:0000256" key="2">
    <source>
        <dbReference type="ARBA" id="ARBA00022679"/>
    </source>
</evidence>
<dbReference type="STRING" id="289370.SAMN05216602_1704"/>
<dbReference type="GO" id="GO:0008713">
    <property type="term" value="F:ADP-heptose-lipopolysaccharide heptosyltransferase activity"/>
    <property type="evidence" value="ECO:0007669"/>
    <property type="project" value="UniProtKB-EC"/>
</dbReference>
<comment type="similarity">
    <text evidence="3">Belongs to the glycosyltransferase 9 family.</text>
</comment>
<protein>
    <recommendedName>
        <fullName evidence="4">lipopolysaccharide heptosyltransferase II</fullName>
        <ecNumber evidence="4">2.4.99.24</ecNumber>
    </recommendedName>
</protein>
<dbReference type="EMBL" id="FORC01000001">
    <property type="protein sequence ID" value="SFI47015.1"/>
    <property type="molecule type" value="Genomic_DNA"/>
</dbReference>
<dbReference type="GO" id="GO:0009244">
    <property type="term" value="P:lipopolysaccharide core region biosynthetic process"/>
    <property type="evidence" value="ECO:0007669"/>
    <property type="project" value="UniProtKB-ARBA"/>
</dbReference>
<dbReference type="InterPro" id="IPR011910">
    <property type="entry name" value="RfaF"/>
</dbReference>
<dbReference type="SUPFAM" id="SSF53756">
    <property type="entry name" value="UDP-Glycosyltransferase/glycogen phosphorylase"/>
    <property type="match status" value="1"/>
</dbReference>
<dbReference type="Pfam" id="PF01075">
    <property type="entry name" value="Glyco_transf_9"/>
    <property type="match status" value="1"/>
</dbReference>
<evidence type="ECO:0000256" key="1">
    <source>
        <dbReference type="ARBA" id="ARBA00022676"/>
    </source>
</evidence>
<comment type="catalytic activity">
    <reaction evidence="5">
        <text>an L-alpha-D-Hep-(1-&gt;5)-[alpha-Kdo-(2-&gt;4)]-alpha-Kdo-(2-&gt;6)-lipid A + ADP-L-glycero-beta-D-manno-heptose = an L-alpha-D-Hep-(1-&gt;3)-L-alpha-D-Hep-(1-&gt;5)-[alpha-Kdo-(2-&gt;4)]-alpha-Kdo-(2-&gt;6)-lipid A + ADP + H(+)</text>
        <dbReference type="Rhea" id="RHEA:74071"/>
        <dbReference type="ChEBI" id="CHEBI:15378"/>
        <dbReference type="ChEBI" id="CHEBI:61506"/>
        <dbReference type="ChEBI" id="CHEBI:193068"/>
        <dbReference type="ChEBI" id="CHEBI:193069"/>
        <dbReference type="ChEBI" id="CHEBI:456216"/>
        <dbReference type="EC" id="2.4.99.24"/>
    </reaction>
</comment>
<dbReference type="PANTHER" id="PTHR30160:SF7">
    <property type="entry name" value="ADP-HEPTOSE--LPS HEPTOSYLTRANSFERASE 2"/>
    <property type="match status" value="1"/>
</dbReference>